<comment type="caution">
    <text evidence="1">The sequence shown here is derived from an EMBL/GenBank/DDBJ whole genome shotgun (WGS) entry which is preliminary data.</text>
</comment>
<keyword evidence="2" id="KW-1185">Reference proteome</keyword>
<evidence type="ECO:0000313" key="1">
    <source>
        <dbReference type="EMBL" id="KAJ7216482.1"/>
    </source>
</evidence>
<accession>A0AAD6VLD7</accession>
<reference evidence="1" key="1">
    <citation type="submission" date="2023-03" db="EMBL/GenBank/DDBJ databases">
        <title>Massive genome expansion in bonnet fungi (Mycena s.s.) driven by repeated elements and novel gene families across ecological guilds.</title>
        <authorList>
            <consortium name="Lawrence Berkeley National Laboratory"/>
            <person name="Harder C.B."/>
            <person name="Miyauchi S."/>
            <person name="Viragh M."/>
            <person name="Kuo A."/>
            <person name="Thoen E."/>
            <person name="Andreopoulos B."/>
            <person name="Lu D."/>
            <person name="Skrede I."/>
            <person name="Drula E."/>
            <person name="Henrissat B."/>
            <person name="Morin E."/>
            <person name="Kohler A."/>
            <person name="Barry K."/>
            <person name="LaButti K."/>
            <person name="Morin E."/>
            <person name="Salamov A."/>
            <person name="Lipzen A."/>
            <person name="Mereny Z."/>
            <person name="Hegedus B."/>
            <person name="Baldrian P."/>
            <person name="Stursova M."/>
            <person name="Weitz H."/>
            <person name="Taylor A."/>
            <person name="Grigoriev I.V."/>
            <person name="Nagy L.G."/>
            <person name="Martin F."/>
            <person name="Kauserud H."/>
        </authorList>
    </citation>
    <scope>NUCLEOTIDE SEQUENCE</scope>
    <source>
        <strain evidence="1">9144</strain>
    </source>
</reference>
<gene>
    <name evidence="1" type="ORF">GGX14DRAFT_604882</name>
</gene>
<evidence type="ECO:0000313" key="2">
    <source>
        <dbReference type="Proteomes" id="UP001219525"/>
    </source>
</evidence>
<protein>
    <submittedName>
        <fullName evidence="1">Uncharacterized protein</fullName>
    </submittedName>
</protein>
<dbReference type="Proteomes" id="UP001219525">
    <property type="component" value="Unassembled WGS sequence"/>
</dbReference>
<sequence>MSYAVSAAAGVIAYSWSTAKISCTVSAASRMITLIASPRTLERGAPSALTQIFSVQIDGRQIPRPLALPRRPSQDWHILGITIPDIPCPREERPPFILLWYQNPGSSRSSVVSGNFDSEFCCQSTSYAVEVVSTEDDTSYSLLAGFSTFRVVPTRHSEPFRVGTGMRHAVITGAIVHPANIPAFSRSPSPLRKSIRLPPFHRSWQLCSNPWHGLTVATGNVVWTMDSEAQHAIGSPFSSLGLGVLSSLDVLSESTESWFVSKSRATSKADLIKFLPQAATAVPL</sequence>
<organism evidence="1 2">
    <name type="scientific">Mycena pura</name>
    <dbReference type="NCBI Taxonomy" id="153505"/>
    <lineage>
        <taxon>Eukaryota</taxon>
        <taxon>Fungi</taxon>
        <taxon>Dikarya</taxon>
        <taxon>Basidiomycota</taxon>
        <taxon>Agaricomycotina</taxon>
        <taxon>Agaricomycetes</taxon>
        <taxon>Agaricomycetidae</taxon>
        <taxon>Agaricales</taxon>
        <taxon>Marasmiineae</taxon>
        <taxon>Mycenaceae</taxon>
        <taxon>Mycena</taxon>
    </lineage>
</organism>
<dbReference type="EMBL" id="JARJCW010000015">
    <property type="protein sequence ID" value="KAJ7216482.1"/>
    <property type="molecule type" value="Genomic_DNA"/>
</dbReference>
<proteinExistence type="predicted"/>
<dbReference type="AlphaFoldDB" id="A0AAD6VLD7"/>
<name>A0AAD6VLD7_9AGAR</name>